<dbReference type="AlphaFoldDB" id="A0A2I0KJ46"/>
<gene>
    <name evidence="1" type="ORF">CRG98_011077</name>
</gene>
<reference evidence="1 2" key="1">
    <citation type="submission" date="2017-11" db="EMBL/GenBank/DDBJ databases">
        <title>De-novo sequencing of pomegranate (Punica granatum L.) genome.</title>
        <authorList>
            <person name="Akparov Z."/>
            <person name="Amiraslanov A."/>
            <person name="Hajiyeva S."/>
            <person name="Abbasov M."/>
            <person name="Kaur K."/>
            <person name="Hamwieh A."/>
            <person name="Solovyev V."/>
            <person name="Salamov A."/>
            <person name="Braich B."/>
            <person name="Kosarev P."/>
            <person name="Mahmoud A."/>
            <person name="Hajiyev E."/>
            <person name="Babayeva S."/>
            <person name="Izzatullayeva V."/>
            <person name="Mammadov A."/>
            <person name="Mammadov A."/>
            <person name="Sharifova S."/>
            <person name="Ojaghi J."/>
            <person name="Eynullazada K."/>
            <person name="Bayramov B."/>
            <person name="Abdulazimova A."/>
            <person name="Shahmuradov I."/>
        </authorList>
    </citation>
    <scope>NUCLEOTIDE SEQUENCE [LARGE SCALE GENOMIC DNA]</scope>
    <source>
        <strain evidence="2">cv. AG2017</strain>
        <tissue evidence="1">Leaf</tissue>
    </source>
</reference>
<dbReference type="Proteomes" id="UP000233551">
    <property type="component" value="Unassembled WGS sequence"/>
</dbReference>
<evidence type="ECO:0000313" key="2">
    <source>
        <dbReference type="Proteomes" id="UP000233551"/>
    </source>
</evidence>
<proteinExistence type="predicted"/>
<sequence length="185" mass="21862">MFVSDGWVRSRFGREVSGPTAEVKDVVMSSSFWRKVKDLLAVLTPPVRVLELVNSDDKPMKWYTYEALDRAKLEIRKDCRYWKQYWDIIDDRYGEFPSDEVEKEVMDGMKNVISRLEIDVDSQIAALNQVLQVWVIKMVLEVIVEKIKGLRNHLVTNLTNYHIWRMVRVSLLMMMMRGHHVETKI</sequence>
<comment type="caution">
    <text evidence="1">The sequence shown here is derived from an EMBL/GenBank/DDBJ whole genome shotgun (WGS) entry which is preliminary data.</text>
</comment>
<evidence type="ECO:0000313" key="1">
    <source>
        <dbReference type="EMBL" id="PKI68528.1"/>
    </source>
</evidence>
<name>A0A2I0KJ46_PUNGR</name>
<organism evidence="1 2">
    <name type="scientific">Punica granatum</name>
    <name type="common">Pomegranate</name>
    <dbReference type="NCBI Taxonomy" id="22663"/>
    <lineage>
        <taxon>Eukaryota</taxon>
        <taxon>Viridiplantae</taxon>
        <taxon>Streptophyta</taxon>
        <taxon>Embryophyta</taxon>
        <taxon>Tracheophyta</taxon>
        <taxon>Spermatophyta</taxon>
        <taxon>Magnoliopsida</taxon>
        <taxon>eudicotyledons</taxon>
        <taxon>Gunneridae</taxon>
        <taxon>Pentapetalae</taxon>
        <taxon>rosids</taxon>
        <taxon>malvids</taxon>
        <taxon>Myrtales</taxon>
        <taxon>Lythraceae</taxon>
        <taxon>Punica</taxon>
    </lineage>
</organism>
<accession>A0A2I0KJ46</accession>
<protein>
    <submittedName>
        <fullName evidence="1">Uncharacterized protein</fullName>
    </submittedName>
</protein>
<keyword evidence="2" id="KW-1185">Reference proteome</keyword>
<dbReference type="EMBL" id="PGOL01000549">
    <property type="protein sequence ID" value="PKI68528.1"/>
    <property type="molecule type" value="Genomic_DNA"/>
</dbReference>